<reference evidence="6" key="1">
    <citation type="journal article" date="2023" name="Mol. Phylogenet. Evol.">
        <title>Genome-scale phylogeny and comparative genomics of the fungal order Sordariales.</title>
        <authorList>
            <person name="Hensen N."/>
            <person name="Bonometti L."/>
            <person name="Westerberg I."/>
            <person name="Brannstrom I.O."/>
            <person name="Guillou S."/>
            <person name="Cros-Aarteil S."/>
            <person name="Calhoun S."/>
            <person name="Haridas S."/>
            <person name="Kuo A."/>
            <person name="Mondo S."/>
            <person name="Pangilinan J."/>
            <person name="Riley R."/>
            <person name="LaButti K."/>
            <person name="Andreopoulos B."/>
            <person name="Lipzen A."/>
            <person name="Chen C."/>
            <person name="Yan M."/>
            <person name="Daum C."/>
            <person name="Ng V."/>
            <person name="Clum A."/>
            <person name="Steindorff A."/>
            <person name="Ohm R.A."/>
            <person name="Martin F."/>
            <person name="Silar P."/>
            <person name="Natvig D.O."/>
            <person name="Lalanne C."/>
            <person name="Gautier V."/>
            <person name="Ament-Velasquez S.L."/>
            <person name="Kruys A."/>
            <person name="Hutchinson M.I."/>
            <person name="Powell A.J."/>
            <person name="Barry K."/>
            <person name="Miller A.N."/>
            <person name="Grigoriev I.V."/>
            <person name="Debuchy R."/>
            <person name="Gladieux P."/>
            <person name="Hiltunen Thoren M."/>
            <person name="Johannesson H."/>
        </authorList>
    </citation>
    <scope>NUCLEOTIDE SEQUENCE</scope>
    <source>
        <strain evidence="6">CBS 538.74</strain>
    </source>
</reference>
<sequence>MDDFSDDDLDDLNETVLQELENNAIQFTQAQKLAPTQAAPPTQHNAYDAYEYDFDDDDLDDTIVIDEHAQPPPRPPPQQAPPNQPPRHGAGLPATQRWNQHLPPSRPAYPPRPQYPASSRPIPQPLASQRYPTGPSQRYHPLPPARPQQPPQQSQFARPPLPIPRPYAAQSSQARHGPGPANQNEIIVTLQARLSELESELTAAKGEASILRSKYDKSRATHDAEVARLRKENVDQLAQQERIAEQARTAERTTATELQFARQDLREELGRAKTRRKDGPATPRKDRTWGIADGFDGVEILSSPTKSQTLRRKDSGPAALPTSERTPTKGKRKRPVVDSPTFVLETEGGDALFGSTPAINLAPLPFSAVSGALPLDFLRLFLDHTTIHGQPPTFDVFSRYSFPSDQSRSLASILLQKLPQMGSPGRPLSLLVDFADLLIEMWHRCLSERYYGPIYHLVALVLYTLGLNTVEVAPDIISSLIPVCATTCRLVALPRLNSVDGNLSEHSDAVVRQLCLNIDITQCLSLLYLAALGCLPQPLGESIASDPPLPSPQLEFWRTMELDFVLTMLSPKHPEADWLGMMSLLRTSVTPENIGPIPSPATDSTSGRAEVRDPKAVAATLIDCVSSFLVEAPRWASPGSTKEIVVRSAALETLTTFAASSFGTLQIAESDVALPRLVTVLCWCIDRLYDSDLPLRAEKEQGAGENKLKRADEMDLDQLDSNAAEGGRVDEEQPAMAEGVLDAMPDPMALLYHIISRATWLLHFLVTDPRTSDLANTSAKLAASHGGSQRYFLTLARLNFAEEDLVLEAGIDADTVELAHELLELAVTPDEGEEISEMFD</sequence>
<feature type="compositionally biased region" description="Basic and acidic residues" evidence="2">
    <location>
        <begin position="267"/>
        <end position="288"/>
    </location>
</feature>
<evidence type="ECO:0000259" key="4">
    <source>
        <dbReference type="Pfam" id="PF21046"/>
    </source>
</evidence>
<feature type="compositionally biased region" description="Pro residues" evidence="2">
    <location>
        <begin position="104"/>
        <end position="114"/>
    </location>
</feature>
<dbReference type="InterPro" id="IPR048380">
    <property type="entry name" value="Rad26-like_N"/>
</dbReference>
<feature type="compositionally biased region" description="Pro residues" evidence="2">
    <location>
        <begin position="70"/>
        <end position="85"/>
    </location>
</feature>
<dbReference type="Proteomes" id="UP001302745">
    <property type="component" value="Unassembled WGS sequence"/>
</dbReference>
<feature type="compositionally biased region" description="Acidic residues" evidence="2">
    <location>
        <begin position="50"/>
        <end position="64"/>
    </location>
</feature>
<dbReference type="Pfam" id="PF21048">
    <property type="entry name" value="Rad26-like_N"/>
    <property type="match status" value="1"/>
</dbReference>
<dbReference type="InterPro" id="IPR022093">
    <property type="entry name" value="Rad26-like_helical"/>
</dbReference>
<feature type="region of interest" description="Disordered" evidence="2">
    <location>
        <begin position="302"/>
        <end position="337"/>
    </location>
</feature>
<dbReference type="EMBL" id="MU857004">
    <property type="protein sequence ID" value="KAK4151703.1"/>
    <property type="molecule type" value="Genomic_DNA"/>
</dbReference>
<organism evidence="6 7">
    <name type="scientific">Chaetomidium leptoderma</name>
    <dbReference type="NCBI Taxonomy" id="669021"/>
    <lineage>
        <taxon>Eukaryota</taxon>
        <taxon>Fungi</taxon>
        <taxon>Dikarya</taxon>
        <taxon>Ascomycota</taxon>
        <taxon>Pezizomycotina</taxon>
        <taxon>Sordariomycetes</taxon>
        <taxon>Sordariomycetidae</taxon>
        <taxon>Sordariales</taxon>
        <taxon>Chaetomiaceae</taxon>
        <taxon>Chaetomidium</taxon>
    </lineage>
</organism>
<name>A0AAN6ZVE3_9PEZI</name>
<evidence type="ECO:0008006" key="8">
    <source>
        <dbReference type="Google" id="ProtNLM"/>
    </source>
</evidence>
<evidence type="ECO:0000259" key="3">
    <source>
        <dbReference type="Pfam" id="PF12331"/>
    </source>
</evidence>
<reference evidence="6" key="2">
    <citation type="submission" date="2023-05" db="EMBL/GenBank/DDBJ databases">
        <authorList>
            <consortium name="Lawrence Berkeley National Laboratory"/>
            <person name="Steindorff A."/>
            <person name="Hensen N."/>
            <person name="Bonometti L."/>
            <person name="Westerberg I."/>
            <person name="Brannstrom I.O."/>
            <person name="Guillou S."/>
            <person name="Cros-Aarteil S."/>
            <person name="Calhoun S."/>
            <person name="Haridas S."/>
            <person name="Kuo A."/>
            <person name="Mondo S."/>
            <person name="Pangilinan J."/>
            <person name="Riley R."/>
            <person name="Labutti K."/>
            <person name="Andreopoulos B."/>
            <person name="Lipzen A."/>
            <person name="Chen C."/>
            <person name="Yanf M."/>
            <person name="Daum C."/>
            <person name="Ng V."/>
            <person name="Clum A."/>
            <person name="Ohm R."/>
            <person name="Martin F."/>
            <person name="Silar P."/>
            <person name="Natvig D."/>
            <person name="Lalanne C."/>
            <person name="Gautier V."/>
            <person name="Ament-Velasquez S.L."/>
            <person name="Kruys A."/>
            <person name="Hutchinson M.I."/>
            <person name="Powell A.J."/>
            <person name="Barry K."/>
            <person name="Miller A.N."/>
            <person name="Grigoriev I.V."/>
            <person name="Debuchy R."/>
            <person name="Gladieux P."/>
            <person name="Thoren M.H."/>
            <person name="Johannesson H."/>
        </authorList>
    </citation>
    <scope>NUCLEOTIDE SEQUENCE</scope>
    <source>
        <strain evidence="6">CBS 538.74</strain>
    </source>
</reference>
<feature type="compositionally biased region" description="Pro residues" evidence="2">
    <location>
        <begin position="141"/>
        <end position="150"/>
    </location>
</feature>
<feature type="domain" description="Rad26-like C-terminal" evidence="4">
    <location>
        <begin position="776"/>
        <end position="839"/>
    </location>
</feature>
<evidence type="ECO:0000259" key="5">
    <source>
        <dbReference type="Pfam" id="PF21048"/>
    </source>
</evidence>
<protein>
    <recommendedName>
        <fullName evidence="8">DNA repair protein Rad26</fullName>
    </recommendedName>
</protein>
<keyword evidence="1" id="KW-0175">Coiled coil</keyword>
<feature type="domain" description="Rad26-like N-terminal" evidence="5">
    <location>
        <begin position="377"/>
        <end position="424"/>
    </location>
</feature>
<comment type="caution">
    <text evidence="6">The sequence shown here is derived from an EMBL/GenBank/DDBJ whole genome shotgun (WGS) entry which is preliminary data.</text>
</comment>
<feature type="domain" description="Rad26-like helical repeats" evidence="3">
    <location>
        <begin position="483"/>
        <end position="766"/>
    </location>
</feature>
<feature type="region of interest" description="Disordered" evidence="2">
    <location>
        <begin position="29"/>
        <end position="182"/>
    </location>
</feature>
<accession>A0AAN6ZVE3</accession>
<evidence type="ECO:0000256" key="1">
    <source>
        <dbReference type="SAM" id="Coils"/>
    </source>
</evidence>
<feature type="region of interest" description="Disordered" evidence="2">
    <location>
        <begin position="267"/>
        <end position="289"/>
    </location>
</feature>
<evidence type="ECO:0000313" key="6">
    <source>
        <dbReference type="EMBL" id="KAK4151703.1"/>
    </source>
</evidence>
<keyword evidence="7" id="KW-1185">Reference proteome</keyword>
<feature type="coiled-coil region" evidence="1">
    <location>
        <begin position="187"/>
        <end position="214"/>
    </location>
</feature>
<gene>
    <name evidence="6" type="ORF">C8A00DRAFT_16920</name>
</gene>
<proteinExistence type="predicted"/>
<evidence type="ECO:0000313" key="7">
    <source>
        <dbReference type="Proteomes" id="UP001302745"/>
    </source>
</evidence>
<dbReference type="InterPro" id="IPR048379">
    <property type="entry name" value="Rad26-like_C"/>
</dbReference>
<dbReference type="Pfam" id="PF12331">
    <property type="entry name" value="Rad26-like_helical_rpts"/>
    <property type="match status" value="1"/>
</dbReference>
<evidence type="ECO:0000256" key="2">
    <source>
        <dbReference type="SAM" id="MobiDB-lite"/>
    </source>
</evidence>
<feature type="compositionally biased region" description="Polar residues" evidence="2">
    <location>
        <begin position="126"/>
        <end position="136"/>
    </location>
</feature>
<dbReference type="AlphaFoldDB" id="A0AAN6ZVE3"/>
<dbReference type="Pfam" id="PF21046">
    <property type="entry name" value="Rad26-like_C"/>
    <property type="match status" value="1"/>
</dbReference>